<reference evidence="2" key="1">
    <citation type="journal article" date="2023" name="Nat. Plants">
        <title>Single-cell RNA sequencing provides a high-resolution roadmap for understanding the multicellular compartmentation of specialized metabolism.</title>
        <authorList>
            <person name="Sun S."/>
            <person name="Shen X."/>
            <person name="Li Y."/>
            <person name="Li Y."/>
            <person name="Wang S."/>
            <person name="Li R."/>
            <person name="Zhang H."/>
            <person name="Shen G."/>
            <person name="Guo B."/>
            <person name="Wei J."/>
            <person name="Xu J."/>
            <person name="St-Pierre B."/>
            <person name="Chen S."/>
            <person name="Sun C."/>
        </authorList>
    </citation>
    <scope>NUCLEOTIDE SEQUENCE [LARGE SCALE GENOMIC DNA]</scope>
</reference>
<evidence type="ECO:0000313" key="2">
    <source>
        <dbReference type="Proteomes" id="UP001060085"/>
    </source>
</evidence>
<accession>A0ACC0B030</accession>
<name>A0ACC0B030_CATRO</name>
<proteinExistence type="predicted"/>
<dbReference type="Proteomes" id="UP001060085">
    <property type="component" value="Linkage Group LG05"/>
</dbReference>
<keyword evidence="2" id="KW-1185">Reference proteome</keyword>
<evidence type="ECO:0000313" key="1">
    <source>
        <dbReference type="EMBL" id="KAI5665108.1"/>
    </source>
</evidence>
<dbReference type="EMBL" id="CM044705">
    <property type="protein sequence ID" value="KAI5665108.1"/>
    <property type="molecule type" value="Genomic_DNA"/>
</dbReference>
<organism evidence="1 2">
    <name type="scientific">Catharanthus roseus</name>
    <name type="common">Madagascar periwinkle</name>
    <name type="synonym">Vinca rosea</name>
    <dbReference type="NCBI Taxonomy" id="4058"/>
    <lineage>
        <taxon>Eukaryota</taxon>
        <taxon>Viridiplantae</taxon>
        <taxon>Streptophyta</taxon>
        <taxon>Embryophyta</taxon>
        <taxon>Tracheophyta</taxon>
        <taxon>Spermatophyta</taxon>
        <taxon>Magnoliopsida</taxon>
        <taxon>eudicotyledons</taxon>
        <taxon>Gunneridae</taxon>
        <taxon>Pentapetalae</taxon>
        <taxon>asterids</taxon>
        <taxon>lamiids</taxon>
        <taxon>Gentianales</taxon>
        <taxon>Apocynaceae</taxon>
        <taxon>Rauvolfioideae</taxon>
        <taxon>Vinceae</taxon>
        <taxon>Catharanthinae</taxon>
        <taxon>Catharanthus</taxon>
    </lineage>
</organism>
<comment type="caution">
    <text evidence="1">The sequence shown here is derived from an EMBL/GenBank/DDBJ whole genome shotgun (WGS) entry which is preliminary data.</text>
</comment>
<sequence length="203" mass="22645">MAGRAFFVSSLVLAFLVASSYGVNFSSLKRTLLVTTSHASGRVLKAGEDQITVTWAYNTTFSQGTDSNYKTIKVKLCYAPISQVDRAWRKTQDDLQKDKTCQFKIINKAYSPSNNSFSWTIERDIPTATYFVRAYAYNSADEEVAFGQSTDEHKTANLFQIQAISGRHTSLDIAAAAFSAFSVVSLFGFFYLEKRKAKASQQK</sequence>
<protein>
    <submittedName>
        <fullName evidence="1">Uncharacterized protein</fullName>
    </submittedName>
</protein>
<gene>
    <name evidence="1" type="ORF">M9H77_24431</name>
</gene>